<feature type="region of interest" description="Disordered" evidence="1">
    <location>
        <begin position="43"/>
        <end position="201"/>
    </location>
</feature>
<feature type="region of interest" description="Disordered" evidence="1">
    <location>
        <begin position="262"/>
        <end position="290"/>
    </location>
</feature>
<accession>A0A1D2A3Z4</accession>
<protein>
    <submittedName>
        <fullName evidence="2">Uncharacterized protein</fullName>
    </submittedName>
</protein>
<name>A0A1D2A3Z4_AUXPR</name>
<organism evidence="2">
    <name type="scientific">Auxenochlorella protothecoides</name>
    <name type="common">Green microalga</name>
    <name type="synonym">Chlorella protothecoides</name>
    <dbReference type="NCBI Taxonomy" id="3075"/>
    <lineage>
        <taxon>Eukaryota</taxon>
        <taxon>Viridiplantae</taxon>
        <taxon>Chlorophyta</taxon>
        <taxon>core chlorophytes</taxon>
        <taxon>Trebouxiophyceae</taxon>
        <taxon>Chlorellales</taxon>
        <taxon>Chlorellaceae</taxon>
        <taxon>Auxenochlorella</taxon>
    </lineage>
</organism>
<feature type="compositionally biased region" description="Basic residues" evidence="1">
    <location>
        <begin position="109"/>
        <end position="127"/>
    </location>
</feature>
<gene>
    <name evidence="2" type="ORF">g.27267</name>
</gene>
<proteinExistence type="predicted"/>
<dbReference type="AlphaFoldDB" id="A0A1D2A3Z4"/>
<feature type="compositionally biased region" description="Basic residues" evidence="1">
    <location>
        <begin position="181"/>
        <end position="195"/>
    </location>
</feature>
<dbReference type="EMBL" id="GDKF01004764">
    <property type="protein sequence ID" value="JAT73858.1"/>
    <property type="molecule type" value="Transcribed_RNA"/>
</dbReference>
<feature type="compositionally biased region" description="Basic residues" evidence="1">
    <location>
        <begin position="76"/>
        <end position="95"/>
    </location>
</feature>
<sequence>PSLMGALIPCMLHSLGRDAAAREAPHHRPRPAASFNAQCGAILPNSISTSSPGPHPRPLPRLLPKHDLAGAGRQPRAGRHAGVQHRRQRHARRGARPLPRGSPGAGGRAGRRRGAAGRVGHGARRRAALSTPPPRAGGGQRRAVAVDRRRGGGGHRRGGGERRGGGRRAAGRRTPALGHGLPRRARGRHHRRRSLPPRALSRAGCRAGSVLAGVLRLLGRTHAAVAAARSGPLLAPPSHPWAVARGRLASGIDIPPPPHNVAPPGPAPQRRPGFELPGESRSPTRLHHPRQDRPTILLHFNNLDVGDPCAPSGVSLCNTVHD</sequence>
<feature type="non-terminal residue" evidence="2">
    <location>
        <position position="322"/>
    </location>
</feature>
<evidence type="ECO:0000256" key="1">
    <source>
        <dbReference type="SAM" id="MobiDB-lite"/>
    </source>
</evidence>
<reference evidence="2" key="1">
    <citation type="submission" date="2015-08" db="EMBL/GenBank/DDBJ databases">
        <authorList>
            <person name="Babu N.S."/>
            <person name="Beckwith C.J."/>
            <person name="Beseler K.G."/>
            <person name="Brison A."/>
            <person name="Carone J.V."/>
            <person name="Caskin T.P."/>
            <person name="Diamond M."/>
            <person name="Durham M.E."/>
            <person name="Foxe J.M."/>
            <person name="Go M."/>
            <person name="Henderson B.A."/>
            <person name="Jones I.B."/>
            <person name="McGettigan J.A."/>
            <person name="Micheletti S.J."/>
            <person name="Nasrallah M.E."/>
            <person name="Ortiz D."/>
            <person name="Piller C.R."/>
            <person name="Privatt S.R."/>
            <person name="Schneider S.L."/>
            <person name="Sharp S."/>
            <person name="Smith T.C."/>
            <person name="Stanton J.D."/>
            <person name="Ullery H.E."/>
            <person name="Wilson R.J."/>
            <person name="Serrano M.G."/>
            <person name="Buck G."/>
            <person name="Lee V."/>
            <person name="Wang Y."/>
            <person name="Carvalho R."/>
            <person name="Voegtly L."/>
            <person name="Shi R."/>
            <person name="Duckworth R."/>
            <person name="Johnson A."/>
            <person name="Loviza R."/>
            <person name="Walstead R."/>
            <person name="Shah Z."/>
            <person name="Kiflezghi M."/>
            <person name="Wade K."/>
            <person name="Ball S.L."/>
            <person name="Bradley K.W."/>
            <person name="Asai D.J."/>
            <person name="Bowman C.A."/>
            <person name="Russell D.A."/>
            <person name="Pope W.H."/>
            <person name="Jacobs-Sera D."/>
            <person name="Hendrix R.W."/>
            <person name="Hatfull G.F."/>
        </authorList>
    </citation>
    <scope>NUCLEOTIDE SEQUENCE</scope>
</reference>
<evidence type="ECO:0000313" key="2">
    <source>
        <dbReference type="EMBL" id="JAT73858.1"/>
    </source>
</evidence>
<feature type="non-terminal residue" evidence="2">
    <location>
        <position position="1"/>
    </location>
</feature>